<dbReference type="GO" id="GO:0030246">
    <property type="term" value="F:carbohydrate binding"/>
    <property type="evidence" value="ECO:0007669"/>
    <property type="project" value="InterPro"/>
</dbReference>
<evidence type="ECO:0000313" key="5">
    <source>
        <dbReference type="Proteomes" id="UP000294739"/>
    </source>
</evidence>
<dbReference type="SUPFAM" id="SSF74650">
    <property type="entry name" value="Galactose mutarotase-like"/>
    <property type="match status" value="1"/>
</dbReference>
<dbReference type="GO" id="GO:0004559">
    <property type="term" value="F:alpha-mannosidase activity"/>
    <property type="evidence" value="ECO:0007669"/>
    <property type="project" value="InterPro"/>
</dbReference>
<evidence type="ECO:0000256" key="2">
    <source>
        <dbReference type="ARBA" id="ARBA00022833"/>
    </source>
</evidence>
<reference evidence="4 5" key="1">
    <citation type="submission" date="2019-03" db="EMBL/GenBank/DDBJ databases">
        <title>Draft genome sequences of novel Actinobacteria.</title>
        <authorList>
            <person name="Sahin N."/>
            <person name="Ay H."/>
            <person name="Saygin H."/>
        </authorList>
    </citation>
    <scope>NUCLEOTIDE SEQUENCE [LARGE SCALE GENOMIC DNA]</scope>
    <source>
        <strain evidence="4 5">5K138</strain>
    </source>
</reference>
<dbReference type="SUPFAM" id="SSF88713">
    <property type="entry name" value="Glycoside hydrolase/deacetylase"/>
    <property type="match status" value="1"/>
</dbReference>
<dbReference type="RefSeq" id="WP_131891480.1">
    <property type="nucleotide sequence ID" value="NZ_SMKZ01000003.1"/>
</dbReference>
<keyword evidence="5" id="KW-1185">Reference proteome</keyword>
<proteinExistence type="predicted"/>
<dbReference type="GO" id="GO:0006013">
    <property type="term" value="P:mannose metabolic process"/>
    <property type="evidence" value="ECO:0007669"/>
    <property type="project" value="InterPro"/>
</dbReference>
<dbReference type="CDD" id="cd10791">
    <property type="entry name" value="GH38N_AMII_like_1"/>
    <property type="match status" value="1"/>
</dbReference>
<dbReference type="InParanoid" id="A0A4V6PFS3"/>
<dbReference type="EMBL" id="SMKZ01000003">
    <property type="protein sequence ID" value="TDE14308.1"/>
    <property type="molecule type" value="Genomic_DNA"/>
</dbReference>
<sequence length="1039" mass="113644">MTTRLLTRSGHAPRAQRVLDALISATLRPALTIDDTVVSAGELPLFRYPEPGSGTGLHQVVRVHVSRDLPALDRVELREQDGSGFATMAPSPPSSVIDLLVPEVTAPSRWRLVVVADGHEHIGEIELAPSRKLTVHLVQHSHLDIGYTDPQGIVLRNHLEYLDAAVELARQGDDTQPDSRFKWTVESNFPIRAWLAHRSSAVIEEFCRLARQDVLEVAAMPFNLHTEASSQEELVRLLRGTFELRERYRIPIRTAMHTDVPGATTGWVDALVEAGVRYLSAAHNWAGRSVPYRTGGQELSRPFWWCTPAGNRMLTWFTDSAHGAAYMEGNLVGLVDSYDEAIHRLPMYLQALTTKPIPYAKDVLGFAGYPQESELVKEPFPYDLLQLRVQGSHSDNACPSDITAEIAQAWNAQWAYPRLVVATNHSFLSTAERELGDRLAEQTGDWGDWWADGLGSGARPLGYNRRAQSILRAAETAHAFADLAVGETHDVREEIDRTYDKIGLFDEHTWGAANPWHDHEHGPGSGAIQWSRKVEFAYQAHDDAQDLLHAAVRRLGAATTAPASAQVLGSVVVYNTSGWHRTDIVDVFVPESAFSASVEDFAVIDSRKAEPVPARITRETRQASPRGWHVQFVATDVPSAGWVRYDITRPTAGSAITPETGSWQLSNEFYDVTYDPDLGAIASITDRATGRELVDVGALTGVNQYIHDAYGSAPGVNHLSSRLHAHDLSLLTSRTVARGTRLVRSERSELGHVLEVETYAPGVDHIRTSVALYRGVPRVEITNRVSKQASKGKESGFFAFPLASSTWPTYELTGSVAGHGIPHVPGAPQHMHAIRHWAAFSEDGYSTAWATMEAPLVQLGTIHLPYAPFPSTIRDTEPEPGTIYSWAFNNIWDTNFPSQQSGEMTFRYAIAGSASSTPQRLGATTATGLTDSLVAVLATGRTGGEPVSGTGSLLSIESPHVLVTSIGRPQDGSPGITVRLRSVALEPTEAVVALNEYPAQRAAVATLFEDEWQPIPVRDGRVHVVLPAGASRTLRLGTT</sequence>
<evidence type="ECO:0000313" key="4">
    <source>
        <dbReference type="EMBL" id="TDE14308.1"/>
    </source>
</evidence>
<gene>
    <name evidence="4" type="ORF">E1269_03900</name>
</gene>
<dbReference type="InterPro" id="IPR000602">
    <property type="entry name" value="Glyco_hydro_38_N"/>
</dbReference>
<comment type="caution">
    <text evidence="4">The sequence shown here is derived from an EMBL/GenBank/DDBJ whole genome shotgun (WGS) entry which is preliminary data.</text>
</comment>
<dbReference type="InterPro" id="IPR011330">
    <property type="entry name" value="Glyco_hydro/deAcase_b/a-brl"/>
</dbReference>
<dbReference type="Pfam" id="PF01074">
    <property type="entry name" value="Glyco_hydro_38N"/>
    <property type="match status" value="1"/>
</dbReference>
<keyword evidence="2" id="KW-0862">Zinc</keyword>
<dbReference type="OrthoDB" id="237949at2"/>
<dbReference type="PANTHER" id="PTHR11607:SF3">
    <property type="entry name" value="LYSOSOMAL ALPHA-MANNOSIDASE"/>
    <property type="match status" value="1"/>
</dbReference>
<evidence type="ECO:0000256" key="1">
    <source>
        <dbReference type="ARBA" id="ARBA00001947"/>
    </source>
</evidence>
<evidence type="ECO:0000259" key="3">
    <source>
        <dbReference type="Pfam" id="PF01074"/>
    </source>
</evidence>
<name>A0A4V6PFS3_9ACTN</name>
<comment type="cofactor">
    <cofactor evidence="1">
        <name>Zn(2+)</name>
        <dbReference type="ChEBI" id="CHEBI:29105"/>
    </cofactor>
</comment>
<feature type="domain" description="Glycoside hydrolase family 38 N-terminal" evidence="3">
    <location>
        <begin position="134"/>
        <end position="433"/>
    </location>
</feature>
<dbReference type="PANTHER" id="PTHR11607">
    <property type="entry name" value="ALPHA-MANNOSIDASE"/>
    <property type="match status" value="1"/>
</dbReference>
<protein>
    <recommendedName>
        <fullName evidence="3">Glycoside hydrolase family 38 N-terminal domain-containing protein</fullName>
    </recommendedName>
</protein>
<dbReference type="AlphaFoldDB" id="A0A4V6PFS3"/>
<dbReference type="Gene3D" id="2.70.98.30">
    <property type="entry name" value="Golgi alpha-mannosidase II, domain 4"/>
    <property type="match status" value="1"/>
</dbReference>
<accession>A0A4V6PFS3</accession>
<dbReference type="InterPro" id="IPR011013">
    <property type="entry name" value="Gal_mutarotase_sf_dom"/>
</dbReference>
<organism evidence="4 5">
    <name type="scientific">Jiangella asiatica</name>
    <dbReference type="NCBI Taxonomy" id="2530372"/>
    <lineage>
        <taxon>Bacteria</taxon>
        <taxon>Bacillati</taxon>
        <taxon>Actinomycetota</taxon>
        <taxon>Actinomycetes</taxon>
        <taxon>Jiangellales</taxon>
        <taxon>Jiangellaceae</taxon>
        <taxon>Jiangella</taxon>
    </lineage>
</organism>
<dbReference type="Proteomes" id="UP000294739">
    <property type="component" value="Unassembled WGS sequence"/>
</dbReference>
<dbReference type="InterPro" id="IPR050843">
    <property type="entry name" value="Glycosyl_Hydrlase_38"/>
</dbReference>